<dbReference type="PANTHER" id="PTHR34846:SF5">
    <property type="entry name" value="CARBOXYMUCONOLACTONE DECARBOXYLASE-LIKE DOMAIN-CONTAINING PROTEIN"/>
    <property type="match status" value="1"/>
</dbReference>
<dbReference type="EMBL" id="CADCUH010000040">
    <property type="protein sequence ID" value="CAA9327434.1"/>
    <property type="molecule type" value="Genomic_DNA"/>
</dbReference>
<gene>
    <name evidence="2" type="ORF">AVDCRST_MAG36-752</name>
</gene>
<sequence>MVELLAEPGPVLPAVAPRVGLVDAEGAPLLARALFASGDPGPIAASLAQVPELLGPTLPFLGAVLGPSWISLRDKEIVILRTSAVMGCRYCTEAHTVVALDSGLTRDEVRGLRGELPLTDVFADADDRALVAWCDAVASGVDSDLDTARAALVADDARVVELTLLVATTVLLNRYATALALPTSPDVRDRLLRESL</sequence>
<evidence type="ECO:0000313" key="2">
    <source>
        <dbReference type="EMBL" id="CAA9327434.1"/>
    </source>
</evidence>
<dbReference type="AlphaFoldDB" id="A0A6J4LCX0"/>
<dbReference type="SUPFAM" id="SSF69118">
    <property type="entry name" value="AhpD-like"/>
    <property type="match status" value="1"/>
</dbReference>
<dbReference type="GO" id="GO:0051920">
    <property type="term" value="F:peroxiredoxin activity"/>
    <property type="evidence" value="ECO:0007669"/>
    <property type="project" value="InterPro"/>
</dbReference>
<dbReference type="InterPro" id="IPR029032">
    <property type="entry name" value="AhpD-like"/>
</dbReference>
<dbReference type="Gene3D" id="1.20.1290.10">
    <property type="entry name" value="AhpD-like"/>
    <property type="match status" value="1"/>
</dbReference>
<name>A0A6J4LCX0_9ACTN</name>
<dbReference type="Pfam" id="PF02627">
    <property type="entry name" value="CMD"/>
    <property type="match status" value="1"/>
</dbReference>
<protein>
    <recommendedName>
        <fullName evidence="1">Carboxymuconolactone decarboxylase-like domain-containing protein</fullName>
    </recommendedName>
</protein>
<dbReference type="PANTHER" id="PTHR34846">
    <property type="entry name" value="4-CARBOXYMUCONOLACTONE DECARBOXYLASE FAMILY PROTEIN (AFU_ORTHOLOGUE AFUA_6G11590)"/>
    <property type="match status" value="1"/>
</dbReference>
<feature type="domain" description="Carboxymuconolactone decarboxylase-like" evidence="1">
    <location>
        <begin position="54"/>
        <end position="110"/>
    </location>
</feature>
<reference evidence="2" key="1">
    <citation type="submission" date="2020-02" db="EMBL/GenBank/DDBJ databases">
        <authorList>
            <person name="Meier V. D."/>
        </authorList>
    </citation>
    <scope>NUCLEOTIDE SEQUENCE</scope>
    <source>
        <strain evidence="2">AVDCRST_MAG36</strain>
    </source>
</reference>
<organism evidence="2">
    <name type="scientific">uncultured Nocardioidaceae bacterium</name>
    <dbReference type="NCBI Taxonomy" id="253824"/>
    <lineage>
        <taxon>Bacteria</taxon>
        <taxon>Bacillati</taxon>
        <taxon>Actinomycetota</taxon>
        <taxon>Actinomycetes</taxon>
        <taxon>Propionibacteriales</taxon>
        <taxon>Nocardioidaceae</taxon>
        <taxon>environmental samples</taxon>
    </lineage>
</organism>
<proteinExistence type="predicted"/>
<dbReference type="InterPro" id="IPR003779">
    <property type="entry name" value="CMD-like"/>
</dbReference>
<evidence type="ECO:0000259" key="1">
    <source>
        <dbReference type="Pfam" id="PF02627"/>
    </source>
</evidence>
<accession>A0A6J4LCX0</accession>